<sequence length="122" mass="13651">MPLPPQSEQQPKETETYHQSLEATKKRPEPNPLSEECYLTICYFLSQQAALIALTPLNPALESQSHPRLRCPSTKTSLPQNKQRGARIRPTTSHQVLNIQSLGGQITAQNQIKRISPGRLPT</sequence>
<comment type="caution">
    <text evidence="1">The sequence shown here is derived from an EMBL/GenBank/DDBJ whole genome shotgun (WGS) entry which is preliminary data.</text>
</comment>
<accession>A0ACC4C933</accession>
<name>A0ACC4C933_POPAL</name>
<reference evidence="1 2" key="1">
    <citation type="journal article" date="2024" name="Plant Biotechnol. J.">
        <title>Genome and CRISPR/Cas9 system of a widespread forest tree (Populus alba) in the world.</title>
        <authorList>
            <person name="Liu Y.J."/>
            <person name="Jiang P.F."/>
            <person name="Han X.M."/>
            <person name="Li X.Y."/>
            <person name="Wang H.M."/>
            <person name="Wang Y.J."/>
            <person name="Wang X.X."/>
            <person name="Zeng Q.Y."/>
        </authorList>
    </citation>
    <scope>NUCLEOTIDE SEQUENCE [LARGE SCALE GENOMIC DNA]</scope>
    <source>
        <strain evidence="2">cv. PAL-ZL1</strain>
    </source>
</reference>
<evidence type="ECO:0000313" key="1">
    <source>
        <dbReference type="EMBL" id="KAL3591166.1"/>
    </source>
</evidence>
<evidence type="ECO:0000313" key="2">
    <source>
        <dbReference type="Proteomes" id="UP000309997"/>
    </source>
</evidence>
<protein>
    <submittedName>
        <fullName evidence="1">Uncharacterized protein</fullName>
    </submittedName>
</protein>
<dbReference type="EMBL" id="RCHU02000005">
    <property type="protein sequence ID" value="KAL3591166.1"/>
    <property type="molecule type" value="Genomic_DNA"/>
</dbReference>
<organism evidence="1 2">
    <name type="scientific">Populus alba</name>
    <name type="common">White poplar</name>
    <dbReference type="NCBI Taxonomy" id="43335"/>
    <lineage>
        <taxon>Eukaryota</taxon>
        <taxon>Viridiplantae</taxon>
        <taxon>Streptophyta</taxon>
        <taxon>Embryophyta</taxon>
        <taxon>Tracheophyta</taxon>
        <taxon>Spermatophyta</taxon>
        <taxon>Magnoliopsida</taxon>
        <taxon>eudicotyledons</taxon>
        <taxon>Gunneridae</taxon>
        <taxon>Pentapetalae</taxon>
        <taxon>rosids</taxon>
        <taxon>fabids</taxon>
        <taxon>Malpighiales</taxon>
        <taxon>Salicaceae</taxon>
        <taxon>Saliceae</taxon>
        <taxon>Populus</taxon>
    </lineage>
</organism>
<dbReference type="Proteomes" id="UP000309997">
    <property type="component" value="Unassembled WGS sequence"/>
</dbReference>
<gene>
    <name evidence="1" type="ORF">D5086_009806</name>
</gene>
<proteinExistence type="predicted"/>
<keyword evidence="2" id="KW-1185">Reference proteome</keyword>